<reference evidence="1" key="2">
    <citation type="submission" date="2020-10" db="EMBL/GenBank/DDBJ databases">
        <authorList>
            <person name="Scholz U."/>
            <person name="Mascher M."/>
            <person name="Fiebig A."/>
        </authorList>
    </citation>
    <scope>NUCLEOTIDE SEQUENCE [LARGE SCALE GENOMIC DNA]</scope>
    <source>
        <strain evidence="1">cv. Morex</strain>
    </source>
</reference>
<dbReference type="Proteomes" id="UP000011116">
    <property type="component" value="Chromosome 5H"/>
</dbReference>
<dbReference type="PANTHER" id="PTHR33085:SF41">
    <property type="entry name" value="OS12G0624400 PROTEIN"/>
    <property type="match status" value="1"/>
</dbReference>
<dbReference type="AlphaFoldDB" id="A0A8I6XJK3"/>
<sequence length="371" mass="41737">MGKRRRQECDCGKRRRKHLYLVLDDWDNGFSLHKMDALSLLDDSDDDGGRELERLPDPPAVRITEAGQSPMLFAGLGTSIFVANKIQRSPKVTGALVYDTETAAMAMGPAPPENTCRFFVAVSRGETKDEKLYTLGKTYHRDRSQHPRGHLAGVSVHALSWARSPAALAEPRLPSHEWAWESVAAPTAPFDGNEETVVSYAVHPDGHTIFFSTKNSTYSFDTKRREWRSHGEWVLPFIEQGYFEREIDAWVGLHEDGYICCCRAATATPGAAPEWRKTEQKLYREGDRDRRLGATLTYMGNNVFCLVESVVRQDVDPGRAYGGGRGCALHVTVFGLKYNREGEVQATLRRVTKSYAVSKYIPGFTHQAFWM</sequence>
<reference evidence="2" key="1">
    <citation type="journal article" date="2012" name="Nature">
        <title>A physical, genetic and functional sequence assembly of the barley genome.</title>
        <authorList>
            <consortium name="The International Barley Genome Sequencing Consortium"/>
            <person name="Mayer K.F."/>
            <person name="Waugh R."/>
            <person name="Brown J.W."/>
            <person name="Schulman A."/>
            <person name="Langridge P."/>
            <person name="Platzer M."/>
            <person name="Fincher G.B."/>
            <person name="Muehlbauer G.J."/>
            <person name="Sato K."/>
            <person name="Close T.J."/>
            <person name="Wise R.P."/>
            <person name="Stein N."/>
        </authorList>
    </citation>
    <scope>NUCLEOTIDE SEQUENCE [LARGE SCALE GENOMIC DNA]</scope>
    <source>
        <strain evidence="2">cv. Morex</strain>
    </source>
</reference>
<name>A0A8I6XJK3_HORVV</name>
<reference evidence="1" key="3">
    <citation type="submission" date="2022-01" db="UniProtKB">
        <authorList>
            <consortium name="EnsemblPlants"/>
        </authorList>
    </citation>
    <scope>IDENTIFICATION</scope>
    <source>
        <strain evidence="1">subsp. vulgare</strain>
    </source>
</reference>
<keyword evidence="2" id="KW-1185">Reference proteome</keyword>
<proteinExistence type="predicted"/>
<dbReference type="EnsemblPlants" id="HORVU.MOREX.r3.5HG0424180.1">
    <property type="protein sequence ID" value="HORVU.MOREX.r3.5HG0424180.1.CDS1"/>
    <property type="gene ID" value="HORVU.MOREX.r3.5HG0424180"/>
</dbReference>
<evidence type="ECO:0000313" key="1">
    <source>
        <dbReference type="EnsemblPlants" id="HORVU.MOREX.r3.5HG0424180.1.CDS1"/>
    </source>
</evidence>
<evidence type="ECO:0000313" key="2">
    <source>
        <dbReference type="Proteomes" id="UP000011116"/>
    </source>
</evidence>
<organism evidence="1 2">
    <name type="scientific">Hordeum vulgare subsp. vulgare</name>
    <name type="common">Domesticated barley</name>
    <dbReference type="NCBI Taxonomy" id="112509"/>
    <lineage>
        <taxon>Eukaryota</taxon>
        <taxon>Viridiplantae</taxon>
        <taxon>Streptophyta</taxon>
        <taxon>Embryophyta</taxon>
        <taxon>Tracheophyta</taxon>
        <taxon>Spermatophyta</taxon>
        <taxon>Magnoliopsida</taxon>
        <taxon>Liliopsida</taxon>
        <taxon>Poales</taxon>
        <taxon>Poaceae</taxon>
        <taxon>BOP clade</taxon>
        <taxon>Pooideae</taxon>
        <taxon>Triticodae</taxon>
        <taxon>Triticeae</taxon>
        <taxon>Hordeinae</taxon>
        <taxon>Hordeum</taxon>
    </lineage>
</organism>
<dbReference type="Pfam" id="PF07893">
    <property type="entry name" value="DUF1668"/>
    <property type="match status" value="1"/>
</dbReference>
<dbReference type="InterPro" id="IPR012871">
    <property type="entry name" value="DUF1668_ORYSA"/>
</dbReference>
<dbReference type="Gramene" id="HORVU.MOREX.r3.5HG0424180.1">
    <property type="protein sequence ID" value="HORVU.MOREX.r3.5HG0424180.1.CDS1"/>
    <property type="gene ID" value="HORVU.MOREX.r3.5HG0424180"/>
</dbReference>
<protein>
    <submittedName>
        <fullName evidence="1">Uncharacterized protein</fullName>
    </submittedName>
</protein>
<dbReference type="PANTHER" id="PTHR33085">
    <property type="entry name" value="OS12G0113100 PROTEIN-RELATED"/>
    <property type="match status" value="1"/>
</dbReference>
<accession>A0A8I6XJK3</accession>